<evidence type="ECO:0000313" key="4">
    <source>
        <dbReference type="Proteomes" id="UP000001732"/>
    </source>
</evidence>
<dbReference type="KEGG" id="cpo:COPRO5265_0690"/>
<dbReference type="HOGENOM" id="CLU_042160_0_0_9"/>
<reference evidence="3 4" key="2">
    <citation type="journal article" date="2014" name="Genome Announc.">
        <title>Complete Genome Sequence of Coprothermobacter proteolyticus DSM 5265.</title>
        <authorList>
            <person name="Alexiev A."/>
            <person name="Coil D.A."/>
            <person name="Badger J.H."/>
            <person name="Enticknap J."/>
            <person name="Ward N."/>
            <person name="Robb F.T."/>
            <person name="Eisen J.A."/>
        </authorList>
    </citation>
    <scope>NUCLEOTIDE SEQUENCE [LARGE SCALE GENOMIC DNA]</scope>
    <source>
        <strain evidence="4">ATCC 35245 / DSM 5265 / OCM 4 / BT</strain>
    </source>
</reference>
<dbReference type="eggNOG" id="COG1568">
    <property type="taxonomic scope" value="Bacteria"/>
</dbReference>
<dbReference type="Gene3D" id="1.10.10.10">
    <property type="entry name" value="Winged helix-like DNA-binding domain superfamily/Winged helix DNA-binding domain"/>
    <property type="match status" value="1"/>
</dbReference>
<gene>
    <name evidence="1" type="primary">bpsA</name>
    <name evidence="3" type="ordered locus">COPRO5265_0690</name>
</gene>
<protein>
    <recommendedName>
        <fullName evidence="1">N(4)-bis(aminopropyl)spermidine synthase</fullName>
        <ecNumber evidence="1">2.5.1.128</ecNumber>
    </recommendedName>
    <alternativeName>
        <fullName evidence="1">Branched-chain polyamine synthase A</fullName>
    </alternativeName>
</protein>
<keyword evidence="1" id="KW-0620">Polyamine biosynthesis</keyword>
<dbReference type="SUPFAM" id="SSF53335">
    <property type="entry name" value="S-adenosyl-L-methionine-dependent methyltransferases"/>
    <property type="match status" value="1"/>
</dbReference>
<dbReference type="InterPro" id="IPR014435">
    <property type="entry name" value="BpsA"/>
</dbReference>
<evidence type="ECO:0000256" key="1">
    <source>
        <dbReference type="HAMAP-Rule" id="MF_01947"/>
    </source>
</evidence>
<keyword evidence="4" id="KW-1185">Reference proteome</keyword>
<name>B5Y8E1_COPPD</name>
<sequence>MTRIRRNLIRALLSGDKSYWELIRFQDDSLPKFEEELSNLLNEGLVSTHDHHFSLTDKGIAIAAEEHLSPYVSPVCDACHGKTILLKGPYENWSKQFQEITKDRPKAIKDYDQGYVITEDTIRRVTLIHRFGDLENKDILIVGDDDLTSLALGITGLPRKVKVLEVDKRLVEYINKKAESLGFKNISAELYDVQNPFREELRRSFDVFITDPVETIDGITLFLSRCVEGLRGEDSTGYFGLTHLESSRKKWYAIQKRLLEMGFVITDIIRDFHEYDLDAEDLLTQGFRVVTEAPVNVGAPDTYFYTSDYYRVYAVQELKPLITGTVVLSDELYYDDEAFVTAER</sequence>
<dbReference type="AlphaFoldDB" id="B5Y8E1"/>
<dbReference type="Proteomes" id="UP000001732">
    <property type="component" value="Chromosome"/>
</dbReference>
<dbReference type="InterPro" id="IPR036388">
    <property type="entry name" value="WH-like_DNA-bd_sf"/>
</dbReference>
<reference evidence="4" key="1">
    <citation type="submission" date="2008-08" db="EMBL/GenBank/DDBJ databases">
        <title>The complete genome sequence of Coprothermobacter proteolyticus strain ATCC 5245 / DSM 5265 / BT.</title>
        <authorList>
            <person name="Dodson R.J."/>
            <person name="Durkin A.S."/>
            <person name="Wu M."/>
            <person name="Eisen J."/>
            <person name="Sutton G."/>
        </authorList>
    </citation>
    <scope>NUCLEOTIDE SEQUENCE [LARGE SCALE GENOMIC DNA]</scope>
    <source>
        <strain evidence="4">ATCC 35245 / DSM 5265 / OCM 4 / BT</strain>
    </source>
</reference>
<comment type="function">
    <text evidence="1">Involved in the biosynthesis of branched-chain polyamines, which support the growth of thermophiles under high-temperature conditions. Catalyzes the sequential condensation of spermidine with the aminopropyl groups of decarboxylated S-adenosylmethionines to produce N(4)-bis(aminopropyl)spermidine via N(4)-aminopropylspermidine.</text>
</comment>
<comment type="catalytic activity">
    <reaction evidence="1">
        <text>2 S-adenosyl 3-(methylsulfanyl)propylamine + spermidine = N(4)-bis(aminopropyl)spermidine + 2 S-methyl-5'-thioadenosine + 2 H(+)</text>
        <dbReference type="Rhea" id="RHEA:44132"/>
        <dbReference type="ChEBI" id="CHEBI:15378"/>
        <dbReference type="ChEBI" id="CHEBI:17509"/>
        <dbReference type="ChEBI" id="CHEBI:57443"/>
        <dbReference type="ChEBI" id="CHEBI:57834"/>
        <dbReference type="ChEBI" id="CHEBI:82771"/>
        <dbReference type="EC" id="2.5.1.128"/>
    </reaction>
</comment>
<keyword evidence="1" id="KW-0808">Transferase</keyword>
<evidence type="ECO:0000259" key="2">
    <source>
        <dbReference type="Pfam" id="PF01861"/>
    </source>
</evidence>
<dbReference type="GO" id="GO:0006596">
    <property type="term" value="P:polyamine biosynthetic process"/>
    <property type="evidence" value="ECO:0007669"/>
    <property type="project" value="UniProtKB-UniRule"/>
</dbReference>
<dbReference type="PANTHER" id="PTHR23290:SF0">
    <property type="entry name" value="RRNA N6-ADENOSINE-METHYLTRANSFERASE METTL5"/>
    <property type="match status" value="1"/>
</dbReference>
<evidence type="ECO:0000313" key="3">
    <source>
        <dbReference type="EMBL" id="ACI16821.1"/>
    </source>
</evidence>
<comment type="similarity">
    <text evidence="1">Belongs to the branched-chain polyamine synthase family.</text>
</comment>
<dbReference type="Pfam" id="PF01861">
    <property type="entry name" value="BpsA_C"/>
    <property type="match status" value="1"/>
</dbReference>
<dbReference type="PIRSF" id="PIRSF005895">
    <property type="entry name" value="UCP005895_mtase"/>
    <property type="match status" value="1"/>
</dbReference>
<comment type="pathway">
    <text evidence="1">Amine and polyamine biosynthesis.</text>
</comment>
<dbReference type="GO" id="GO:0005737">
    <property type="term" value="C:cytoplasm"/>
    <property type="evidence" value="ECO:0007669"/>
    <property type="project" value="UniProtKB-SubCell"/>
</dbReference>
<dbReference type="InterPro" id="IPR002723">
    <property type="entry name" value="BpsA_C"/>
</dbReference>
<dbReference type="Gene3D" id="3.40.50.150">
    <property type="entry name" value="Vaccinia Virus protein VP39"/>
    <property type="match status" value="1"/>
</dbReference>
<accession>B5Y8E1</accession>
<dbReference type="HAMAP" id="MF_01947">
    <property type="entry name" value="Aminopropyltransf_BpsA"/>
    <property type="match status" value="1"/>
</dbReference>
<comment type="subcellular location">
    <subcellularLocation>
        <location evidence="1">Cytoplasm</location>
    </subcellularLocation>
</comment>
<dbReference type="OrthoDB" id="7593728at2"/>
<dbReference type="EMBL" id="CP001145">
    <property type="protein sequence ID" value="ACI16821.1"/>
    <property type="molecule type" value="Genomic_DNA"/>
</dbReference>
<dbReference type="RefSeq" id="WP_012543473.1">
    <property type="nucleotide sequence ID" value="NC_011295.1"/>
</dbReference>
<dbReference type="PANTHER" id="PTHR23290">
    <property type="entry name" value="RRNA N6-ADENOSINE-METHYLTRANSFERASE METTL5"/>
    <property type="match status" value="1"/>
</dbReference>
<dbReference type="STRING" id="309798.COPRO5265_0690"/>
<dbReference type="GO" id="GO:0016765">
    <property type="term" value="F:transferase activity, transferring alkyl or aryl (other than methyl) groups"/>
    <property type="evidence" value="ECO:0007669"/>
    <property type="project" value="UniProtKB-UniRule"/>
</dbReference>
<dbReference type="InterPro" id="IPR051720">
    <property type="entry name" value="rRNA_MeTrfase/Polyamine_Synth"/>
</dbReference>
<dbReference type="EC" id="2.5.1.128" evidence="1"/>
<organism evidence="3 4">
    <name type="scientific">Coprothermobacter proteolyticus (strain ATCC 35245 / DSM 5265 / OCM 4 / BT)</name>
    <dbReference type="NCBI Taxonomy" id="309798"/>
    <lineage>
        <taxon>Bacteria</taxon>
        <taxon>Pseudomonadati</taxon>
        <taxon>Coprothermobacterota</taxon>
        <taxon>Coprothermobacteria</taxon>
        <taxon>Coprothermobacterales</taxon>
        <taxon>Coprothermobacteraceae</taxon>
        <taxon>Coprothermobacter</taxon>
    </lineage>
</organism>
<keyword evidence="1" id="KW-0963">Cytoplasm</keyword>
<dbReference type="InterPro" id="IPR029063">
    <property type="entry name" value="SAM-dependent_MTases_sf"/>
</dbReference>
<feature type="domain" description="N(4)-bis(aminopropyl)spermidine synthase C-terminal" evidence="2">
    <location>
        <begin position="95"/>
        <end position="338"/>
    </location>
</feature>
<proteinExistence type="inferred from homology"/>